<evidence type="ECO:0000259" key="1">
    <source>
        <dbReference type="SMART" id="SM00418"/>
    </source>
</evidence>
<comment type="caution">
    <text evidence="2">The sequence shown here is derived from an EMBL/GenBank/DDBJ whole genome shotgun (WGS) entry which is preliminary data.</text>
</comment>
<dbReference type="CDD" id="cd00090">
    <property type="entry name" value="HTH_ARSR"/>
    <property type="match status" value="1"/>
</dbReference>
<dbReference type="RefSeq" id="WP_171152798.1">
    <property type="nucleotide sequence ID" value="NZ_JABENB010000001.1"/>
</dbReference>
<name>A0A849AHP5_9MICO</name>
<dbReference type="GO" id="GO:0003700">
    <property type="term" value="F:DNA-binding transcription factor activity"/>
    <property type="evidence" value="ECO:0007669"/>
    <property type="project" value="InterPro"/>
</dbReference>
<feature type="domain" description="HTH arsR-type" evidence="1">
    <location>
        <begin position="12"/>
        <end position="88"/>
    </location>
</feature>
<dbReference type="InterPro" id="IPR036388">
    <property type="entry name" value="WH-like_DNA-bd_sf"/>
</dbReference>
<keyword evidence="3" id="KW-1185">Reference proteome</keyword>
<dbReference type="SMART" id="SM00418">
    <property type="entry name" value="HTH_ARSR"/>
    <property type="match status" value="1"/>
</dbReference>
<sequence length="191" mass="21508">MSLEDADAKRLGGLRAVAHPVRLRMLSLLTGAELSAAELARELGISQANASYHVRMLADTGEVIVVGTESVRGGVAKKYRYNYRDEVRSHRRPSAGDDDDQLLYAEAAYQELRRRLFQRKPRTRAMSSDAEVWLEPETWQRAMALVDEASRLVHEQARPPRTEGTVHVNFQTTLFQLSDDTEDTETPGGRQ</sequence>
<dbReference type="InterPro" id="IPR036390">
    <property type="entry name" value="WH_DNA-bd_sf"/>
</dbReference>
<dbReference type="Gene3D" id="1.10.10.10">
    <property type="entry name" value="Winged helix-like DNA-binding domain superfamily/Winged helix DNA-binding domain"/>
    <property type="match status" value="1"/>
</dbReference>
<dbReference type="SUPFAM" id="SSF46785">
    <property type="entry name" value="Winged helix' DNA-binding domain"/>
    <property type="match status" value="1"/>
</dbReference>
<dbReference type="AlphaFoldDB" id="A0A849AHP5"/>
<gene>
    <name evidence="2" type="ORF">HJ588_05445</name>
</gene>
<dbReference type="InterPro" id="IPR001845">
    <property type="entry name" value="HTH_ArsR_DNA-bd_dom"/>
</dbReference>
<dbReference type="Proteomes" id="UP000557772">
    <property type="component" value="Unassembled WGS sequence"/>
</dbReference>
<evidence type="ECO:0000313" key="2">
    <source>
        <dbReference type="EMBL" id="NNG38718.1"/>
    </source>
</evidence>
<accession>A0A849AHP5</accession>
<protein>
    <submittedName>
        <fullName evidence="2">Winged helix-turn-helix transcriptional regulator</fullName>
    </submittedName>
</protein>
<proteinExistence type="predicted"/>
<dbReference type="InterPro" id="IPR011991">
    <property type="entry name" value="ArsR-like_HTH"/>
</dbReference>
<dbReference type="Pfam" id="PF12840">
    <property type="entry name" value="HTH_20"/>
    <property type="match status" value="1"/>
</dbReference>
<evidence type="ECO:0000313" key="3">
    <source>
        <dbReference type="Proteomes" id="UP000557772"/>
    </source>
</evidence>
<organism evidence="2 3">
    <name type="scientific">Flexivirga aerilata</name>
    <dbReference type="NCBI Taxonomy" id="1656889"/>
    <lineage>
        <taxon>Bacteria</taxon>
        <taxon>Bacillati</taxon>
        <taxon>Actinomycetota</taxon>
        <taxon>Actinomycetes</taxon>
        <taxon>Micrococcales</taxon>
        <taxon>Dermacoccaceae</taxon>
        <taxon>Flexivirga</taxon>
    </lineage>
</organism>
<dbReference type="PRINTS" id="PR00778">
    <property type="entry name" value="HTHARSR"/>
</dbReference>
<reference evidence="2 3" key="1">
    <citation type="submission" date="2020-05" db="EMBL/GenBank/DDBJ databases">
        <title>Flexivirga sp. ID2601S isolated from air conditioner.</title>
        <authorList>
            <person name="Kim D.H."/>
        </authorList>
    </citation>
    <scope>NUCLEOTIDE SEQUENCE [LARGE SCALE GENOMIC DNA]</scope>
    <source>
        <strain evidence="2 3">ID2601S</strain>
    </source>
</reference>
<dbReference type="EMBL" id="JABENB010000001">
    <property type="protein sequence ID" value="NNG38718.1"/>
    <property type="molecule type" value="Genomic_DNA"/>
</dbReference>